<evidence type="ECO:0000256" key="1">
    <source>
        <dbReference type="SAM" id="Phobius"/>
    </source>
</evidence>
<evidence type="ECO:0000313" key="2">
    <source>
        <dbReference type="EMBL" id="SYV93383.1"/>
    </source>
</evidence>
<keyword evidence="1" id="KW-1133">Transmembrane helix</keyword>
<dbReference type="Proteomes" id="UP000259328">
    <property type="component" value="Chromosome"/>
</dbReference>
<dbReference type="EMBL" id="LS991953">
    <property type="protein sequence ID" value="SYV93383.1"/>
    <property type="molecule type" value="Genomic_DNA"/>
</dbReference>
<protein>
    <submittedName>
        <fullName evidence="2">Uncharacterized protein</fullName>
    </submittedName>
</protein>
<proteinExistence type="predicted"/>
<feature type="non-terminal residue" evidence="2">
    <location>
        <position position="69"/>
    </location>
</feature>
<accession>A0A3B0PW14</accession>
<sequence>MYSTSSFSLVIFQAEIPNLFLAFVSFQVFSSKTIFTRVTFPELLSSATSNKVKIFLAPETAFIQRLICW</sequence>
<reference evidence="3" key="1">
    <citation type="submission" date="2018-06" db="EMBL/GenBank/DDBJ databases">
        <authorList>
            <consortium name="Pathogen Informatics"/>
        </authorList>
    </citation>
    <scope>NUCLEOTIDE SEQUENCE [LARGE SCALE GENOMIC DNA]</scope>
    <source>
        <strain evidence="3">NCTC10124</strain>
    </source>
</reference>
<evidence type="ECO:0000313" key="3">
    <source>
        <dbReference type="Proteomes" id="UP000259328"/>
    </source>
</evidence>
<keyword evidence="1" id="KW-0812">Transmembrane</keyword>
<name>A0A3B0PW14_MYCSY</name>
<organism evidence="2 3">
    <name type="scientific">Mycoplasmopsis synoviae</name>
    <name type="common">Mycoplasma synoviae</name>
    <dbReference type="NCBI Taxonomy" id="2109"/>
    <lineage>
        <taxon>Bacteria</taxon>
        <taxon>Bacillati</taxon>
        <taxon>Mycoplasmatota</taxon>
        <taxon>Mycoplasmoidales</taxon>
        <taxon>Metamycoplasmataceae</taxon>
        <taxon>Mycoplasmopsis</taxon>
    </lineage>
</organism>
<gene>
    <name evidence="2" type="ORF">NCTC10124_01123</name>
</gene>
<keyword evidence="1" id="KW-0472">Membrane</keyword>
<dbReference type="AlphaFoldDB" id="A0A3B0PW14"/>
<feature type="transmembrane region" description="Helical" evidence="1">
    <location>
        <begin position="6"/>
        <end position="29"/>
    </location>
</feature>